<dbReference type="SUPFAM" id="SSF53720">
    <property type="entry name" value="ALDH-like"/>
    <property type="match status" value="1"/>
</dbReference>
<gene>
    <name evidence="2" type="ORF">EV421DRAFT_1903546</name>
</gene>
<dbReference type="Pfam" id="PF00171">
    <property type="entry name" value="Aldedh"/>
    <property type="match status" value="1"/>
</dbReference>
<sequence length="81" mass="9075">MSALETLNVGKPFTVAKNNDLTSMIAVLRYYAGWADKIYGKVTEGHIVPWNFPMVIPIAHGEFRTSLSDNLDELEGLYSTR</sequence>
<dbReference type="Gene3D" id="3.40.605.10">
    <property type="entry name" value="Aldehyde Dehydrogenase, Chain A, domain 1"/>
    <property type="match status" value="1"/>
</dbReference>
<name>A0AA39JJV2_9AGAR</name>
<dbReference type="AlphaFoldDB" id="A0AA39JJV2"/>
<dbReference type="GO" id="GO:0016491">
    <property type="term" value="F:oxidoreductase activity"/>
    <property type="evidence" value="ECO:0007669"/>
    <property type="project" value="InterPro"/>
</dbReference>
<evidence type="ECO:0000259" key="1">
    <source>
        <dbReference type="Pfam" id="PF00171"/>
    </source>
</evidence>
<dbReference type="InterPro" id="IPR015590">
    <property type="entry name" value="Aldehyde_DH_dom"/>
</dbReference>
<feature type="domain" description="Aldehyde dehydrogenase" evidence="1">
    <location>
        <begin position="2"/>
        <end position="58"/>
    </location>
</feature>
<evidence type="ECO:0000313" key="2">
    <source>
        <dbReference type="EMBL" id="KAK0443532.1"/>
    </source>
</evidence>
<accession>A0AA39JJV2</accession>
<dbReference type="EMBL" id="JAUEPT010000022">
    <property type="protein sequence ID" value="KAK0443532.1"/>
    <property type="molecule type" value="Genomic_DNA"/>
</dbReference>
<reference evidence="2" key="1">
    <citation type="submission" date="2023-06" db="EMBL/GenBank/DDBJ databases">
        <authorList>
            <consortium name="Lawrence Berkeley National Laboratory"/>
            <person name="Ahrendt S."/>
            <person name="Sahu N."/>
            <person name="Indic B."/>
            <person name="Wong-Bajracharya J."/>
            <person name="Merenyi Z."/>
            <person name="Ke H.-M."/>
            <person name="Monk M."/>
            <person name="Kocsube S."/>
            <person name="Drula E."/>
            <person name="Lipzen A."/>
            <person name="Balint B."/>
            <person name="Henrissat B."/>
            <person name="Andreopoulos B."/>
            <person name="Martin F.M."/>
            <person name="Harder C.B."/>
            <person name="Rigling D."/>
            <person name="Ford K.L."/>
            <person name="Foster G.D."/>
            <person name="Pangilinan J."/>
            <person name="Papanicolaou A."/>
            <person name="Barry K."/>
            <person name="LaButti K."/>
            <person name="Viragh M."/>
            <person name="Koriabine M."/>
            <person name="Yan M."/>
            <person name="Riley R."/>
            <person name="Champramary S."/>
            <person name="Plett K.L."/>
            <person name="Tsai I.J."/>
            <person name="Slot J."/>
            <person name="Sipos G."/>
            <person name="Plett J."/>
            <person name="Nagy L.G."/>
            <person name="Grigoriev I.V."/>
        </authorList>
    </citation>
    <scope>NUCLEOTIDE SEQUENCE</scope>
    <source>
        <strain evidence="2">FPL87.14</strain>
    </source>
</reference>
<dbReference type="InterPro" id="IPR016162">
    <property type="entry name" value="Ald_DH_N"/>
</dbReference>
<organism evidence="2 3">
    <name type="scientific">Armillaria borealis</name>
    <dbReference type="NCBI Taxonomy" id="47425"/>
    <lineage>
        <taxon>Eukaryota</taxon>
        <taxon>Fungi</taxon>
        <taxon>Dikarya</taxon>
        <taxon>Basidiomycota</taxon>
        <taxon>Agaricomycotina</taxon>
        <taxon>Agaricomycetes</taxon>
        <taxon>Agaricomycetidae</taxon>
        <taxon>Agaricales</taxon>
        <taxon>Marasmiineae</taxon>
        <taxon>Physalacriaceae</taxon>
        <taxon>Armillaria</taxon>
    </lineage>
</organism>
<keyword evidence="3" id="KW-1185">Reference proteome</keyword>
<protein>
    <recommendedName>
        <fullName evidence="1">Aldehyde dehydrogenase domain-containing protein</fullName>
    </recommendedName>
</protein>
<comment type="caution">
    <text evidence="2">The sequence shown here is derived from an EMBL/GenBank/DDBJ whole genome shotgun (WGS) entry which is preliminary data.</text>
</comment>
<dbReference type="Proteomes" id="UP001175226">
    <property type="component" value="Unassembled WGS sequence"/>
</dbReference>
<evidence type="ECO:0000313" key="3">
    <source>
        <dbReference type="Proteomes" id="UP001175226"/>
    </source>
</evidence>
<proteinExistence type="predicted"/>
<dbReference type="InterPro" id="IPR016161">
    <property type="entry name" value="Ald_DH/histidinol_DH"/>
</dbReference>